<evidence type="ECO:0000256" key="1">
    <source>
        <dbReference type="SAM" id="MobiDB-lite"/>
    </source>
</evidence>
<dbReference type="InterPro" id="IPR049174">
    <property type="entry name" value="Beta-AFase-like"/>
</dbReference>
<dbReference type="Proteomes" id="UP001321486">
    <property type="component" value="Chromosome"/>
</dbReference>
<feature type="domain" description="Non-reducing end beta-L-arabinofuranosidase-like GH127 catalytic" evidence="2">
    <location>
        <begin position="36"/>
        <end position="428"/>
    </location>
</feature>
<proteinExistence type="predicted"/>
<evidence type="ECO:0000259" key="2">
    <source>
        <dbReference type="Pfam" id="PF07944"/>
    </source>
</evidence>
<evidence type="ECO:0008006" key="6">
    <source>
        <dbReference type="Google" id="ProtNLM"/>
    </source>
</evidence>
<dbReference type="InterPro" id="IPR049046">
    <property type="entry name" value="Beta-AFase-like_GH127_middle"/>
</dbReference>
<dbReference type="PANTHER" id="PTHR43465:SF2">
    <property type="entry name" value="DUF1680 DOMAIN PROTEIN (AFU_ORTHOLOGUE AFUA_1G08910)"/>
    <property type="match status" value="1"/>
</dbReference>
<dbReference type="EMBL" id="AP027732">
    <property type="protein sequence ID" value="BDZ49729.1"/>
    <property type="molecule type" value="Genomic_DNA"/>
</dbReference>
<dbReference type="Pfam" id="PF07944">
    <property type="entry name" value="Beta-AFase-like_GH127_cat"/>
    <property type="match status" value="1"/>
</dbReference>
<evidence type="ECO:0000313" key="5">
    <source>
        <dbReference type="Proteomes" id="UP001321486"/>
    </source>
</evidence>
<dbReference type="InterPro" id="IPR012878">
    <property type="entry name" value="Beta-AFase-like_GH127_cat"/>
</dbReference>
<evidence type="ECO:0000259" key="3">
    <source>
        <dbReference type="Pfam" id="PF20736"/>
    </source>
</evidence>
<accession>A0ABN6XXL6</accession>
<gene>
    <name evidence="4" type="ORF">GCM10025867_19700</name>
</gene>
<sequence>MTSETMSSLHPAGVDTGGPVAPFSDDLVRYPVPFGAVRLGDGLLGRLQESNAATSIREGDTHLADEHAWENFHNAAEHRRGVEYHGPVFEDGEVYKWLEAVAWEAGRSHDPELSTWLDRYTAFIAAAQAEDGYLNTYFEVSGERTERYEILEWDHEIFNMGAMIQSAVAQFRATGKTGLLDVARKAANHLDRTFGPNRRQGTCGHPVIEMALVELYRATGERRYLDLAKFFVEVRGHEILDKEFGHFGSTYLSDRVPVRETVTPEGHAVRAVYLAAGATDVAIETHDDELLRALAVQWDNMVGSKMYLTGGLGSRWDGEAFGDPYELPSDRAYAETCAAIASMQWSWRLYLATGDSKYVDLIERQLYNAVLPAISYEGDAYFYVNALQVREGAQVDDPGQRNPAHGRQHWFGCSCCPTNIMRTLASVHQYVASSNAHGIRIEQFTSAALDLETGVGLARLMMETRYPWSGEIAITVESGPADAWELGIRIPAWAEGATVTVDGVPSETPREPISPLSAHGRPARSSGSRCRSHRDSPAATPGSTTSAAPSPSSAARSYTRSSRSTRSPA</sequence>
<dbReference type="Pfam" id="PF20736">
    <property type="entry name" value="Glyco_hydro127M"/>
    <property type="match status" value="1"/>
</dbReference>
<organism evidence="4 5">
    <name type="scientific">Frondihabitans sucicola</name>
    <dbReference type="NCBI Taxonomy" id="1268041"/>
    <lineage>
        <taxon>Bacteria</taxon>
        <taxon>Bacillati</taxon>
        <taxon>Actinomycetota</taxon>
        <taxon>Actinomycetes</taxon>
        <taxon>Micrococcales</taxon>
        <taxon>Microbacteriaceae</taxon>
        <taxon>Frondihabitans</taxon>
    </lineage>
</organism>
<feature type="region of interest" description="Disordered" evidence="1">
    <location>
        <begin position="502"/>
        <end position="569"/>
    </location>
</feature>
<dbReference type="SUPFAM" id="SSF48208">
    <property type="entry name" value="Six-hairpin glycosidases"/>
    <property type="match status" value="1"/>
</dbReference>
<dbReference type="PANTHER" id="PTHR43465">
    <property type="entry name" value="DUF1680 DOMAIN PROTEIN (AFU_ORTHOLOGUE AFUA_1G08910)"/>
    <property type="match status" value="1"/>
</dbReference>
<dbReference type="InterPro" id="IPR008928">
    <property type="entry name" value="6-hairpin_glycosidase_sf"/>
</dbReference>
<dbReference type="Gene3D" id="1.50.10.10">
    <property type="match status" value="1"/>
</dbReference>
<dbReference type="InterPro" id="IPR012341">
    <property type="entry name" value="6hp_glycosidase-like_sf"/>
</dbReference>
<reference evidence="5" key="1">
    <citation type="journal article" date="2019" name="Int. J. Syst. Evol. Microbiol.">
        <title>The Global Catalogue of Microorganisms (GCM) 10K type strain sequencing project: providing services to taxonomists for standard genome sequencing and annotation.</title>
        <authorList>
            <consortium name="The Broad Institute Genomics Platform"/>
            <consortium name="The Broad Institute Genome Sequencing Center for Infectious Disease"/>
            <person name="Wu L."/>
            <person name="Ma J."/>
        </authorList>
    </citation>
    <scope>NUCLEOTIDE SEQUENCE [LARGE SCALE GENOMIC DNA]</scope>
    <source>
        <strain evidence="5">NBRC 108728</strain>
    </source>
</reference>
<evidence type="ECO:0000313" key="4">
    <source>
        <dbReference type="EMBL" id="BDZ49729.1"/>
    </source>
</evidence>
<keyword evidence="5" id="KW-1185">Reference proteome</keyword>
<dbReference type="RefSeq" id="WP_350271676.1">
    <property type="nucleotide sequence ID" value="NZ_AP027732.1"/>
</dbReference>
<protein>
    <recommendedName>
        <fullName evidence="6">Glycoside hydrolase family 127 protein</fullName>
    </recommendedName>
</protein>
<feature type="compositionally biased region" description="Low complexity" evidence="1">
    <location>
        <begin position="537"/>
        <end position="569"/>
    </location>
</feature>
<name>A0ABN6XXL6_9MICO</name>
<feature type="domain" description="Non-reducing end beta-L-arabinofuranosidase-like GH127 middle" evidence="3">
    <location>
        <begin position="439"/>
        <end position="506"/>
    </location>
</feature>